<dbReference type="SMART" id="SM00947">
    <property type="entry name" value="Pro_CA"/>
    <property type="match status" value="1"/>
</dbReference>
<dbReference type="AlphaFoldDB" id="A0A507FQ19"/>
<dbReference type="GO" id="GO:0008270">
    <property type="term" value="F:zinc ion binding"/>
    <property type="evidence" value="ECO:0007669"/>
    <property type="project" value="UniProtKB-UniRule"/>
</dbReference>
<dbReference type="Gene3D" id="3.40.1050.10">
    <property type="entry name" value="Carbonic anhydrase"/>
    <property type="match status" value="1"/>
</dbReference>
<evidence type="ECO:0000256" key="2">
    <source>
        <dbReference type="ARBA" id="ARBA00012925"/>
    </source>
</evidence>
<comment type="catalytic activity">
    <reaction evidence="6 8">
        <text>hydrogencarbonate + H(+) = CO2 + H2O</text>
        <dbReference type="Rhea" id="RHEA:10748"/>
        <dbReference type="ChEBI" id="CHEBI:15377"/>
        <dbReference type="ChEBI" id="CHEBI:15378"/>
        <dbReference type="ChEBI" id="CHEBI:16526"/>
        <dbReference type="ChEBI" id="CHEBI:17544"/>
        <dbReference type="EC" id="4.2.1.1"/>
    </reaction>
</comment>
<evidence type="ECO:0000256" key="7">
    <source>
        <dbReference type="PIRSR" id="PIRSR601765-1"/>
    </source>
</evidence>
<name>A0A507FQ19_9FUNG</name>
<evidence type="ECO:0000256" key="4">
    <source>
        <dbReference type="ARBA" id="ARBA00022833"/>
    </source>
</evidence>
<feature type="binding site" evidence="7">
    <location>
        <position position="143"/>
    </location>
    <ligand>
        <name>Zn(2+)</name>
        <dbReference type="ChEBI" id="CHEBI:29105"/>
    </ligand>
</feature>
<evidence type="ECO:0000256" key="6">
    <source>
        <dbReference type="ARBA" id="ARBA00048348"/>
    </source>
</evidence>
<dbReference type="PANTHER" id="PTHR11002:SF76">
    <property type="entry name" value="CARBONIC ANHYDRASE"/>
    <property type="match status" value="1"/>
</dbReference>
<comment type="similarity">
    <text evidence="1 8">Belongs to the beta-class carbonic anhydrase family.</text>
</comment>
<evidence type="ECO:0000256" key="5">
    <source>
        <dbReference type="ARBA" id="ARBA00023239"/>
    </source>
</evidence>
<dbReference type="STRING" id="246404.A0A507FQ19"/>
<dbReference type="InterPro" id="IPR036874">
    <property type="entry name" value="Carbonic_anhydrase_sf"/>
</dbReference>
<comment type="cofactor">
    <cofactor evidence="7">
        <name>Zn(2+)</name>
        <dbReference type="ChEBI" id="CHEBI:29105"/>
    </cofactor>
    <text evidence="7">Binds 1 zinc ion per subunit.</text>
</comment>
<keyword evidence="3 7" id="KW-0479">Metal-binding</keyword>
<evidence type="ECO:0000256" key="8">
    <source>
        <dbReference type="RuleBase" id="RU003956"/>
    </source>
</evidence>
<dbReference type="InterPro" id="IPR015892">
    <property type="entry name" value="Carbonic_anhydrase_CS"/>
</dbReference>
<dbReference type="EMBL" id="QEAP01000016">
    <property type="protein sequence ID" value="TPX77675.1"/>
    <property type="molecule type" value="Genomic_DNA"/>
</dbReference>
<comment type="caution">
    <text evidence="9">The sequence shown here is derived from an EMBL/GenBank/DDBJ whole genome shotgun (WGS) entry which is preliminary data.</text>
</comment>
<feature type="binding site" evidence="7">
    <location>
        <position position="89"/>
    </location>
    <ligand>
        <name>Zn(2+)</name>
        <dbReference type="ChEBI" id="CHEBI:29105"/>
    </ligand>
</feature>
<feature type="binding site" evidence="7">
    <location>
        <position position="146"/>
    </location>
    <ligand>
        <name>Zn(2+)</name>
        <dbReference type="ChEBI" id="CHEBI:29105"/>
    </ligand>
</feature>
<evidence type="ECO:0000256" key="3">
    <source>
        <dbReference type="ARBA" id="ARBA00022723"/>
    </source>
</evidence>
<dbReference type="Pfam" id="PF00484">
    <property type="entry name" value="Pro_CA"/>
    <property type="match status" value="1"/>
</dbReference>
<dbReference type="PANTHER" id="PTHR11002">
    <property type="entry name" value="CARBONIC ANHYDRASE"/>
    <property type="match status" value="1"/>
</dbReference>
<dbReference type="SUPFAM" id="SSF53056">
    <property type="entry name" value="beta-carbonic anhydrase, cab"/>
    <property type="match status" value="1"/>
</dbReference>
<dbReference type="PROSITE" id="PS00705">
    <property type="entry name" value="PROK_CO2_ANHYDRASE_2"/>
    <property type="match status" value="1"/>
</dbReference>
<proteinExistence type="inferred from homology"/>
<dbReference type="EC" id="4.2.1.1" evidence="2 8"/>
<reference evidence="9 10" key="1">
    <citation type="journal article" date="2019" name="Sci. Rep.">
        <title>Comparative genomics of chytrid fungi reveal insights into the obligate biotrophic and pathogenic lifestyle of Synchytrium endobioticum.</title>
        <authorList>
            <person name="van de Vossenberg B.T.L.H."/>
            <person name="Warris S."/>
            <person name="Nguyen H.D.T."/>
            <person name="van Gent-Pelzer M.P.E."/>
            <person name="Joly D.L."/>
            <person name="van de Geest H.C."/>
            <person name="Bonants P.J.M."/>
            <person name="Smith D.S."/>
            <person name="Levesque C.A."/>
            <person name="van der Lee T.A.J."/>
        </authorList>
    </citation>
    <scope>NUCLEOTIDE SEQUENCE [LARGE SCALE GENOMIC DNA]</scope>
    <source>
        <strain evidence="9 10">CBS 675.73</strain>
    </source>
</reference>
<dbReference type="OrthoDB" id="10248475at2759"/>
<gene>
    <name evidence="9" type="primary">NCE103C</name>
    <name evidence="9" type="ORF">CcCBS67573_g01030</name>
</gene>
<keyword evidence="4 7" id="KW-0862">Zinc</keyword>
<sequence length="267" mass="30150">MLTRFTHAAPSALRALPRVCSLGARFQSTQKKPTPEVIKSLLRDSDPDLKDIIEASGHWANDVRERDPTFFDRIGKGQSPHYLYIGCCDARVDPTVLMNVEYGDLFIHRNVGNLVCGSDLNALSAIEFAVSRLKVPHIIVCGHYDCGAVRGSAKQMDHGIIENWLRNIRDVQRLNHKELSTVVGEEPRHRRLVELNVVEQCINVLKTGVVQQARMKSYLETGFAVPRVHALVFDPAAGELKKLDVKWADEMKEFDSIYNLYPKESMQ</sequence>
<evidence type="ECO:0000256" key="1">
    <source>
        <dbReference type="ARBA" id="ARBA00006217"/>
    </source>
</evidence>
<accession>A0A507FQ19</accession>
<keyword evidence="10" id="KW-1185">Reference proteome</keyword>
<dbReference type="GO" id="GO:0015976">
    <property type="term" value="P:carbon utilization"/>
    <property type="evidence" value="ECO:0007669"/>
    <property type="project" value="InterPro"/>
</dbReference>
<dbReference type="InterPro" id="IPR001765">
    <property type="entry name" value="Carbonic_anhydrase"/>
</dbReference>
<organism evidence="9 10">
    <name type="scientific">Chytriomyces confervae</name>
    <dbReference type="NCBI Taxonomy" id="246404"/>
    <lineage>
        <taxon>Eukaryota</taxon>
        <taxon>Fungi</taxon>
        <taxon>Fungi incertae sedis</taxon>
        <taxon>Chytridiomycota</taxon>
        <taxon>Chytridiomycota incertae sedis</taxon>
        <taxon>Chytridiomycetes</taxon>
        <taxon>Chytridiales</taxon>
        <taxon>Chytriomycetaceae</taxon>
        <taxon>Chytriomyces</taxon>
    </lineage>
</organism>
<evidence type="ECO:0000313" key="10">
    <source>
        <dbReference type="Proteomes" id="UP000320333"/>
    </source>
</evidence>
<keyword evidence="5 8" id="KW-0456">Lyase</keyword>
<dbReference type="CDD" id="cd00883">
    <property type="entry name" value="beta_CA_cladeA"/>
    <property type="match status" value="1"/>
</dbReference>
<evidence type="ECO:0000313" key="9">
    <source>
        <dbReference type="EMBL" id="TPX77675.1"/>
    </source>
</evidence>
<feature type="binding site" evidence="7">
    <location>
        <position position="87"/>
    </location>
    <ligand>
        <name>Zn(2+)</name>
        <dbReference type="ChEBI" id="CHEBI:29105"/>
    </ligand>
</feature>
<protein>
    <recommendedName>
        <fullName evidence="2 8">Carbonic anhydrase</fullName>
        <ecNumber evidence="2 8">4.2.1.1</ecNumber>
    </recommendedName>
    <alternativeName>
        <fullName evidence="8">Carbonate dehydratase</fullName>
    </alternativeName>
</protein>
<dbReference type="Proteomes" id="UP000320333">
    <property type="component" value="Unassembled WGS sequence"/>
</dbReference>
<dbReference type="GO" id="GO:0004089">
    <property type="term" value="F:carbonate dehydratase activity"/>
    <property type="evidence" value="ECO:0007669"/>
    <property type="project" value="UniProtKB-UniRule"/>
</dbReference>
<comment type="function">
    <text evidence="8">Reversible hydration of carbon dioxide.</text>
</comment>